<sequence>MAAIFVKPTMDINDLYKYWGEIKNSWRNLYALLLYNKDHEKLRNYVIQSYNILDDMSGEDVFVFILDDLKDPNPPVKIFSLMKELGISYTKIPCLAFFKSLDDDEIFSYQFQKDKPYSEQFLFIFDKARKCCEENEEKEDKFECLKSKLTRHKIKKKIMPILKAALRIAEMKISS</sequence>
<protein>
    <submittedName>
        <fullName evidence="1">Uncharacterized protein</fullName>
    </submittedName>
</protein>
<dbReference type="EMBL" id="BARU01041192">
    <property type="protein sequence ID" value="GAH85818.1"/>
    <property type="molecule type" value="Genomic_DNA"/>
</dbReference>
<gene>
    <name evidence="1" type="ORF">S03H2_63551</name>
</gene>
<evidence type="ECO:0000313" key="1">
    <source>
        <dbReference type="EMBL" id="GAH85818.1"/>
    </source>
</evidence>
<accession>X1KUZ7</accession>
<name>X1KUZ7_9ZZZZ</name>
<organism evidence="1">
    <name type="scientific">marine sediment metagenome</name>
    <dbReference type="NCBI Taxonomy" id="412755"/>
    <lineage>
        <taxon>unclassified sequences</taxon>
        <taxon>metagenomes</taxon>
        <taxon>ecological metagenomes</taxon>
    </lineage>
</organism>
<proteinExistence type="predicted"/>
<comment type="caution">
    <text evidence="1">The sequence shown here is derived from an EMBL/GenBank/DDBJ whole genome shotgun (WGS) entry which is preliminary data.</text>
</comment>
<reference evidence="1" key="1">
    <citation type="journal article" date="2014" name="Front. Microbiol.">
        <title>High frequency of phylogenetically diverse reductive dehalogenase-homologous genes in deep subseafloor sedimentary metagenomes.</title>
        <authorList>
            <person name="Kawai M."/>
            <person name="Futagami T."/>
            <person name="Toyoda A."/>
            <person name="Takaki Y."/>
            <person name="Nishi S."/>
            <person name="Hori S."/>
            <person name="Arai W."/>
            <person name="Tsubouchi T."/>
            <person name="Morono Y."/>
            <person name="Uchiyama I."/>
            <person name="Ito T."/>
            <person name="Fujiyama A."/>
            <person name="Inagaki F."/>
            <person name="Takami H."/>
        </authorList>
    </citation>
    <scope>NUCLEOTIDE SEQUENCE</scope>
    <source>
        <strain evidence="1">Expedition CK06-06</strain>
    </source>
</reference>
<dbReference type="AlphaFoldDB" id="X1KUZ7"/>